<reference evidence="2" key="1">
    <citation type="journal article" date="2025" name="Aquaculture">
        <title>Assessment of the bioflocculant production and safety properties of Metabacillus hrfriensis sp. nov. based on phenotypic and whole-genome sequencing analysis.</title>
        <authorList>
            <person name="Zhang R."/>
            <person name="Zhao Z."/>
            <person name="Luo L."/>
            <person name="Wang S."/>
            <person name="Guo K."/>
            <person name="Xu W."/>
        </authorList>
    </citation>
    <scope>NUCLEOTIDE SEQUENCE [LARGE SCALE GENOMIC DNA]</scope>
    <source>
        <strain evidence="2">CT-WN-B3</strain>
    </source>
</reference>
<sequence length="510" mass="59555">MYNVFLVDDEPFIIEGMKSIINWEDIGLQIIGHAYDGEEALKTLQTKECDILLTDIMMPQMNGLELITALKVIKPHMKYIVLSGYQEFEYVKKGISLGIENYLLKPIDEEELAATLRNTIEKLQQLQHEDEDYYVLRDNAIWRWLNRDISHQELKKRLDIYDLHLHDSTLVFAIVQLELAADHRGERSGIRKWIEECLGCLCVINPEEEMILIWLSKRPDEVESDLHHLQMNLDQKQEVHDYFIALGKENCSADDIFLSFYRTRDLLKYRFVISEGTKLILEKDAEKFSETTEMIRTFNFQELLKQVLTGNHCEVEKWIHSAFDQFSERISLDTSQLAKSFSIELMSTIRSSLDLPNDLMKLAKETSSVLQADTITELRNVVIAFLKNLMEQIKNRNDQMSPIIHSVLQYIQTSYHEELSLKTLSQKFHVNTIYLGQLFQKEVGSVFSDYINQLRIEKAKMMLKESHLKSGEIGKKVGYSDSTYFYKQFKKSMGVTPTEWRALHSYESQS</sequence>
<evidence type="ECO:0000313" key="1">
    <source>
        <dbReference type="EMBL" id="WHZ58759.1"/>
    </source>
</evidence>
<name>A0ACD4RE38_9BACI</name>
<accession>A0ACD4RE38</accession>
<keyword evidence="2" id="KW-1185">Reference proteome</keyword>
<dbReference type="Proteomes" id="UP001226091">
    <property type="component" value="Chromosome"/>
</dbReference>
<dbReference type="EMBL" id="CP126116">
    <property type="protein sequence ID" value="WHZ58759.1"/>
    <property type="molecule type" value="Genomic_DNA"/>
</dbReference>
<organism evidence="1 2">
    <name type="scientific">Metabacillus hrfriensis</name>
    <dbReference type="NCBI Taxonomy" id="3048891"/>
    <lineage>
        <taxon>Bacteria</taxon>
        <taxon>Bacillati</taxon>
        <taxon>Bacillota</taxon>
        <taxon>Bacilli</taxon>
        <taxon>Bacillales</taxon>
        <taxon>Bacillaceae</taxon>
        <taxon>Metabacillus</taxon>
    </lineage>
</organism>
<proteinExistence type="predicted"/>
<gene>
    <name evidence="1" type="ORF">QLQ22_05295</name>
</gene>
<evidence type="ECO:0000313" key="2">
    <source>
        <dbReference type="Proteomes" id="UP001226091"/>
    </source>
</evidence>
<protein>
    <submittedName>
        <fullName evidence="1">Response regulator transcription factor</fullName>
    </submittedName>
</protein>